<dbReference type="EMBL" id="BSDZ01000094">
    <property type="protein sequence ID" value="GLI70596.1"/>
    <property type="molecule type" value="Genomic_DNA"/>
</dbReference>
<feature type="region of interest" description="Disordered" evidence="2">
    <location>
        <begin position="524"/>
        <end position="547"/>
    </location>
</feature>
<proteinExistence type="predicted"/>
<dbReference type="Proteomes" id="UP001165090">
    <property type="component" value="Unassembled WGS sequence"/>
</dbReference>
<feature type="compositionally biased region" description="Low complexity" evidence="2">
    <location>
        <begin position="1007"/>
        <end position="1018"/>
    </location>
</feature>
<sequence length="1396" mass="146331">MGSPGSEDRTYILSITIQDGKAFGPDLQAVACAATFAGETKLTPYSVGRDTHVWNTTLKWRITMDQFRRLTSLGQKDCKVVLSNKDGTKLGWFLVDVRAAKLQAQYKKTEGVWVNLTGAKKGDTPQICVLSLFYEDRPGVSFSPEPKQSPSKSRAASTVAARRQQATNQPNAASGDAQPDRDLSGTQGSPPEGGTTGAAGRGAATAAVGLPPAQSRNPTAGLANFGSPSRDPADDGPFRRFSLTIDVRSFQSSKRLPLSSANVYVQAVLPAELIELVVTSGHRLPTRLAPLCSHPAVDIPRGAEGAIPNGYGTLEFSSGLVRLARALAREPRISVEAWHKERFRTDMLLGAGSVPLTPLLQGAWVDGYAPLFAWVTSSIAGEVREERVQMGLLRVVLSLEDKGPAPPPAGPDSENVSLIPPAQAAPGDGDAADPPLSLPTATAAAAQPPGVLRPRPQPYHPGESAAAAAAVRTEPAGGDGVQGSAAAAAPLSGQTWEGDELRIREMHPGPSTERAALPASAGFVPQSDIQGQPSQADLPKPYSRAAPPAMSLGSPPLLARGAPVAAGPGARSALPPGVVGVAAAPEFEAAWELEVWKKAEEARWRAELREREAQRMLVLESEWRRRERAREAEIAGLKAECLALEDKAQQALAAAEGRERRILVAEEALLRRRKELEREHAARMVEAEAAVRRLQVECEHQLDIEKDRNAELVRRVAALEERLGASEMRCLTVENEFADFRAAARSTPEAELARQLAEAREGVKAAEARAAKAAKAKQGYKEQVRKLVDQMATLQRRRHHHGSDLSDGVATLPIPGAIGAFIGPPSGTDTSAIRAAAEEQARYAASQRQELAAMRAQLQAIKAAALAQLSPAGSPRGPAGGSGDPAVKTAAAVADVADLRSSDQQRSDRAERRSLSIGVAPAKAGTLHASATADVLHGSGIDQGSSTYAPVTGAPDDTPMSRYPGGPQTHDNNGSSATTTPADGNSSTSSSSDSRKPQQLRGGAVGAVGSSAAAAGAGTEARVPSSLPTRIDDAAGGYGDVGGASGLPTRQRWGEPRAAASAPPPPSAPTPMLGQGSSEKAASVPPPARTVSTSTSMTRTTAAAVAAAAAAPQAPQYQQLRRGWAPADWQQREQARWREPTAHGNGEDGDGRSDGDNDGDSHWDDPGDQDVNARNQSQKHIRYLQSGLDAAATAVAIVTQDVDDRRSDGADGAQRRSLADHLANASSAATRLRELQLDQGQRGGGGLDVVSPSSEPPGHGPRRPVTAARAAWQVPPPPHPHQHQQRPLQEPPGGAVRPEYTHKDNGHGGYDGGEGGSRNGDGYDYGPGAGNDPAGTDASTGFGSQDADLEEVQRLTRRQMELLQQGHDPDDPVVVSLDERIQALIAAASGGPYVGR</sequence>
<feature type="compositionally biased region" description="Basic and acidic residues" evidence="2">
    <location>
        <begin position="897"/>
        <end position="914"/>
    </location>
</feature>
<feature type="compositionally biased region" description="Polar residues" evidence="2">
    <location>
        <begin position="146"/>
        <end position="156"/>
    </location>
</feature>
<feature type="region of interest" description="Disordered" evidence="2">
    <location>
        <begin position="140"/>
        <end position="237"/>
    </location>
</feature>
<organism evidence="3 4">
    <name type="scientific">Volvox africanus</name>
    <dbReference type="NCBI Taxonomy" id="51714"/>
    <lineage>
        <taxon>Eukaryota</taxon>
        <taxon>Viridiplantae</taxon>
        <taxon>Chlorophyta</taxon>
        <taxon>core chlorophytes</taxon>
        <taxon>Chlorophyceae</taxon>
        <taxon>CS clade</taxon>
        <taxon>Chlamydomonadales</taxon>
        <taxon>Volvocaceae</taxon>
        <taxon>Volvox</taxon>
    </lineage>
</organism>
<protein>
    <recommendedName>
        <fullName evidence="5">C2 domain-containing protein</fullName>
    </recommendedName>
</protein>
<name>A0ABQ5SN91_9CHLO</name>
<feature type="compositionally biased region" description="Gly residues" evidence="2">
    <location>
        <begin position="1036"/>
        <end position="1045"/>
    </location>
</feature>
<feature type="region of interest" description="Disordered" evidence="2">
    <location>
        <begin position="938"/>
        <end position="1172"/>
    </location>
</feature>
<dbReference type="PANTHER" id="PTHR21574:SF0">
    <property type="entry name" value="CENTROSOMAL PROTEIN OF 120 KDA"/>
    <property type="match status" value="1"/>
</dbReference>
<feature type="region of interest" description="Disordered" evidence="2">
    <location>
        <begin position="1239"/>
        <end position="1346"/>
    </location>
</feature>
<comment type="caution">
    <text evidence="3">The sequence shown here is derived from an EMBL/GenBank/DDBJ whole genome shotgun (WGS) entry which is preliminary data.</text>
</comment>
<feature type="compositionally biased region" description="Polar residues" evidence="2">
    <location>
        <begin position="969"/>
        <end position="985"/>
    </location>
</feature>
<dbReference type="InterPro" id="IPR039893">
    <property type="entry name" value="CEP120-like"/>
</dbReference>
<dbReference type="PANTHER" id="PTHR21574">
    <property type="entry name" value="CENTROSOMAL PROTEIN OF 120 KDA"/>
    <property type="match status" value="1"/>
</dbReference>
<keyword evidence="1" id="KW-0175">Coiled coil</keyword>
<feature type="region of interest" description="Disordered" evidence="2">
    <location>
        <begin position="403"/>
        <end position="496"/>
    </location>
</feature>
<evidence type="ECO:0000256" key="1">
    <source>
        <dbReference type="SAM" id="Coils"/>
    </source>
</evidence>
<evidence type="ECO:0008006" key="5">
    <source>
        <dbReference type="Google" id="ProtNLM"/>
    </source>
</evidence>
<feature type="compositionally biased region" description="Low complexity" evidence="2">
    <location>
        <begin position="420"/>
        <end position="449"/>
    </location>
</feature>
<reference evidence="3 4" key="1">
    <citation type="journal article" date="2023" name="IScience">
        <title>Expanded male sex-determining region conserved during the evolution of homothallism in the green alga Volvox.</title>
        <authorList>
            <person name="Yamamoto K."/>
            <person name="Matsuzaki R."/>
            <person name="Mahakham W."/>
            <person name="Heman W."/>
            <person name="Sekimoto H."/>
            <person name="Kawachi M."/>
            <person name="Minakuchi Y."/>
            <person name="Toyoda A."/>
            <person name="Nozaki H."/>
        </authorList>
    </citation>
    <scope>NUCLEOTIDE SEQUENCE [LARGE SCALE GENOMIC DNA]</scope>
    <source>
        <strain evidence="3 4">NIES-4468</strain>
    </source>
</reference>
<dbReference type="Gene3D" id="2.60.40.150">
    <property type="entry name" value="C2 domain"/>
    <property type="match status" value="1"/>
</dbReference>
<evidence type="ECO:0000313" key="3">
    <source>
        <dbReference type="EMBL" id="GLI70596.1"/>
    </source>
</evidence>
<feature type="compositionally biased region" description="Gly residues" evidence="2">
    <location>
        <begin position="1307"/>
        <end position="1329"/>
    </location>
</feature>
<accession>A0ABQ5SN91</accession>
<keyword evidence="4" id="KW-1185">Reference proteome</keyword>
<feature type="compositionally biased region" description="Low complexity" evidence="2">
    <location>
        <begin position="1089"/>
        <end position="1111"/>
    </location>
</feature>
<dbReference type="InterPro" id="IPR035892">
    <property type="entry name" value="C2_domain_sf"/>
</dbReference>
<evidence type="ECO:0000256" key="2">
    <source>
        <dbReference type="SAM" id="MobiDB-lite"/>
    </source>
</evidence>
<evidence type="ECO:0000313" key="4">
    <source>
        <dbReference type="Proteomes" id="UP001165090"/>
    </source>
</evidence>
<feature type="region of interest" description="Disordered" evidence="2">
    <location>
        <begin position="895"/>
        <end position="917"/>
    </location>
</feature>
<feature type="coiled-coil region" evidence="1">
    <location>
        <begin position="702"/>
        <end position="797"/>
    </location>
</feature>
<gene>
    <name evidence="3" type="ORF">VaNZ11_015526</name>
</gene>
<feature type="compositionally biased region" description="Basic and acidic residues" evidence="2">
    <location>
        <begin position="1130"/>
        <end position="1165"/>
    </location>
</feature>